<keyword evidence="2" id="KW-1185">Reference proteome</keyword>
<gene>
    <name evidence="1" type="ORF">POCTA_138.1.T0120017</name>
</gene>
<protein>
    <submittedName>
        <fullName evidence="1">Uncharacterized protein</fullName>
    </submittedName>
</protein>
<evidence type="ECO:0000313" key="1">
    <source>
        <dbReference type="EMBL" id="CAD8140657.1"/>
    </source>
</evidence>
<name>A0A8S1SMW8_PAROT</name>
<evidence type="ECO:0000313" key="2">
    <source>
        <dbReference type="Proteomes" id="UP000683925"/>
    </source>
</evidence>
<proteinExistence type="predicted"/>
<sequence length="219" mass="26084">MLKLIILFKFEHLMDLIKPSIYCNKMQVFCANKFDITIYNYLIFKSKLSSLQQTQLQSYKGLLQMVKFITNLSLSQYFINIKLAILLITITYIQEDHNQFVKDQTTDVQKRPRIFSFEGILLPLATIREQQLINPELQSDPFQMIRLSQELVIPFKYTHWLGFSCIFQQYVFQSNQIVYKEKKCFQNWLKNRISEFLLCSTQKEVILKLQRAELTSCSF</sequence>
<dbReference type="AlphaFoldDB" id="A0A8S1SMW8"/>
<dbReference type="Proteomes" id="UP000683925">
    <property type="component" value="Unassembled WGS sequence"/>
</dbReference>
<dbReference type="EMBL" id="CAJJDP010000011">
    <property type="protein sequence ID" value="CAD8140657.1"/>
    <property type="molecule type" value="Genomic_DNA"/>
</dbReference>
<reference evidence="1" key="1">
    <citation type="submission" date="2021-01" db="EMBL/GenBank/DDBJ databases">
        <authorList>
            <consortium name="Genoscope - CEA"/>
            <person name="William W."/>
        </authorList>
    </citation>
    <scope>NUCLEOTIDE SEQUENCE</scope>
</reference>
<accession>A0A8S1SMW8</accession>
<organism evidence="1 2">
    <name type="scientific">Paramecium octaurelia</name>
    <dbReference type="NCBI Taxonomy" id="43137"/>
    <lineage>
        <taxon>Eukaryota</taxon>
        <taxon>Sar</taxon>
        <taxon>Alveolata</taxon>
        <taxon>Ciliophora</taxon>
        <taxon>Intramacronucleata</taxon>
        <taxon>Oligohymenophorea</taxon>
        <taxon>Peniculida</taxon>
        <taxon>Parameciidae</taxon>
        <taxon>Paramecium</taxon>
    </lineage>
</organism>
<comment type="caution">
    <text evidence="1">The sequence shown here is derived from an EMBL/GenBank/DDBJ whole genome shotgun (WGS) entry which is preliminary data.</text>
</comment>